<organism evidence="3 4">
    <name type="scientific">Menidia menidia</name>
    <name type="common">Atlantic silverside</name>
    <dbReference type="NCBI Taxonomy" id="238744"/>
    <lineage>
        <taxon>Eukaryota</taxon>
        <taxon>Metazoa</taxon>
        <taxon>Chordata</taxon>
        <taxon>Craniata</taxon>
        <taxon>Vertebrata</taxon>
        <taxon>Euteleostomi</taxon>
        <taxon>Actinopterygii</taxon>
        <taxon>Neopterygii</taxon>
        <taxon>Teleostei</taxon>
        <taxon>Neoteleostei</taxon>
        <taxon>Acanthomorphata</taxon>
        <taxon>Ovalentaria</taxon>
        <taxon>Atherinomorphae</taxon>
        <taxon>Atheriniformes</taxon>
        <taxon>Atherinopsidae</taxon>
        <taxon>Menidiinae</taxon>
        <taxon>Menidia</taxon>
    </lineage>
</organism>
<gene>
    <name evidence="3" type="ORF">MMEN_LOCUS7928</name>
</gene>
<keyword evidence="2" id="KW-1133">Transmembrane helix</keyword>
<dbReference type="EMBL" id="CAJRST010007779">
    <property type="protein sequence ID" value="CAG5896898.1"/>
    <property type="molecule type" value="Genomic_DNA"/>
</dbReference>
<evidence type="ECO:0000256" key="2">
    <source>
        <dbReference type="SAM" id="Phobius"/>
    </source>
</evidence>
<keyword evidence="2" id="KW-0812">Transmembrane</keyword>
<name>A0A8S4APR7_9TELE</name>
<protein>
    <submittedName>
        <fullName evidence="3">(Atlantic silverside) hypothetical protein</fullName>
    </submittedName>
</protein>
<sequence length="182" mass="20389">MRFNRKSYMSSHRLHIDQQRLEPYLIMVVNSTCVHGNGTNSCLPPSSPSGLAVGLTLFFACLVVITGVIVYKFWSKIRILVQRRQSQDKEDFSGTPDPAQQFASPIREQPLGQTPIYENLSVQTAAYKKPAQNQGRSLAQPEEDLYLQCDPEGDAIYSNDPAFTSNIQDTQDEDLYVVPDSS</sequence>
<feature type="transmembrane region" description="Helical" evidence="2">
    <location>
        <begin position="21"/>
        <end position="38"/>
    </location>
</feature>
<feature type="region of interest" description="Disordered" evidence="1">
    <location>
        <begin position="158"/>
        <end position="182"/>
    </location>
</feature>
<evidence type="ECO:0000313" key="4">
    <source>
        <dbReference type="Proteomes" id="UP000677803"/>
    </source>
</evidence>
<dbReference type="OrthoDB" id="8400687at2759"/>
<reference evidence="3" key="1">
    <citation type="submission" date="2021-05" db="EMBL/GenBank/DDBJ databases">
        <authorList>
            <person name="Tigano A."/>
        </authorList>
    </citation>
    <scope>NUCLEOTIDE SEQUENCE</scope>
</reference>
<evidence type="ECO:0000313" key="3">
    <source>
        <dbReference type="EMBL" id="CAG5896898.1"/>
    </source>
</evidence>
<keyword evidence="2" id="KW-0472">Membrane</keyword>
<dbReference type="Proteomes" id="UP000677803">
    <property type="component" value="Unassembled WGS sequence"/>
</dbReference>
<feature type="transmembrane region" description="Helical" evidence="2">
    <location>
        <begin position="50"/>
        <end position="74"/>
    </location>
</feature>
<accession>A0A8S4APR7</accession>
<dbReference type="AlphaFoldDB" id="A0A8S4APR7"/>
<comment type="caution">
    <text evidence="3">The sequence shown here is derived from an EMBL/GenBank/DDBJ whole genome shotgun (WGS) entry which is preliminary data.</text>
</comment>
<proteinExistence type="predicted"/>
<feature type="region of interest" description="Disordered" evidence="1">
    <location>
        <begin position="86"/>
        <end position="108"/>
    </location>
</feature>
<evidence type="ECO:0000256" key="1">
    <source>
        <dbReference type="SAM" id="MobiDB-lite"/>
    </source>
</evidence>
<keyword evidence="4" id="KW-1185">Reference proteome</keyword>